<reference evidence="1 2" key="1">
    <citation type="journal article" date="2009" name="PLoS Genet.">
        <title>Alliance of proteomics and genomics to unravel the specificities of Sahara bacterium Deinococcus deserti.</title>
        <authorList>
            <person name="de Groot A."/>
            <person name="Dulermo R."/>
            <person name="Ortet P."/>
            <person name="Blanchard L."/>
            <person name="Guerin P."/>
            <person name="Fernandez B."/>
            <person name="Vacherie B."/>
            <person name="Dossat C."/>
            <person name="Jolivet E."/>
            <person name="Siguier P."/>
            <person name="Chandler M."/>
            <person name="Barakat M."/>
            <person name="Dedieu A."/>
            <person name="Barbe V."/>
            <person name="Heulin T."/>
            <person name="Sommer S."/>
            <person name="Achouak W."/>
            <person name="Armengaud J."/>
        </authorList>
    </citation>
    <scope>NUCLEOTIDE SEQUENCE [LARGE SCALE GENOMIC DNA]</scope>
    <source>
        <strain evidence="2">DSM 17065 / CIP 109153 / LMG 22923 / VCD115</strain>
        <plasmid evidence="2">pDeide1</plasmid>
    </source>
</reference>
<geneLocation type="plasmid" evidence="2">
    <name>pDeide1</name>
</geneLocation>
<evidence type="ECO:0000313" key="1">
    <source>
        <dbReference type="EMBL" id="ACO47521.1"/>
    </source>
</evidence>
<evidence type="ECO:0000313" key="2">
    <source>
        <dbReference type="Proteomes" id="UP000002208"/>
    </source>
</evidence>
<name>C1D282_DEIDV</name>
<dbReference type="AlphaFoldDB" id="C1D282"/>
<sequence length="217" mass="24425">MCGIHESDQQKDQLEETSISRRTIIRGLLLTAGAAQATALAGGAGPLASNAAGVIRAWPQASREVAMKMIARYGQPHEFTVSMLIWHNHGPWKRTIVNRDTVPHRFPMPHQDMLEQFVDYRVPLERYDDLAHYDGSVIVERTKGEMSARCDKEEMNMLALNLAHDISMGRRTWQDARDFYARTAMAFMQGQTSPYTQSLMFKAARGTTADPDQPADM</sequence>
<dbReference type="OrthoDB" id="1350443at2"/>
<keyword evidence="2" id="KW-1185">Reference proteome</keyword>
<gene>
    <name evidence="1" type="ordered locus">Deide_1p01020</name>
</gene>
<dbReference type="Proteomes" id="UP000002208">
    <property type="component" value="Plasmid 1"/>
</dbReference>
<keyword evidence="1" id="KW-0614">Plasmid</keyword>
<accession>C1D282</accession>
<proteinExistence type="predicted"/>
<dbReference type="EMBL" id="CP001115">
    <property type="protein sequence ID" value="ACO47521.1"/>
    <property type="molecule type" value="Genomic_DNA"/>
</dbReference>
<dbReference type="KEGG" id="ddr:Deide_1p01020"/>
<dbReference type="RefSeq" id="WP_012694644.1">
    <property type="nucleotide sequence ID" value="NC_012527.1"/>
</dbReference>
<protein>
    <submittedName>
        <fullName evidence="1">Uncharacterized protein</fullName>
    </submittedName>
</protein>
<dbReference type="InterPro" id="IPR006311">
    <property type="entry name" value="TAT_signal"/>
</dbReference>
<dbReference type="HOGENOM" id="CLU_099317_0_0_0"/>
<dbReference type="PROSITE" id="PS51318">
    <property type="entry name" value="TAT"/>
    <property type="match status" value="1"/>
</dbReference>
<organism evidence="1 2">
    <name type="scientific">Deinococcus deserti (strain DSM 17065 / CIP 109153 / LMG 22923 / VCD115)</name>
    <dbReference type="NCBI Taxonomy" id="546414"/>
    <lineage>
        <taxon>Bacteria</taxon>
        <taxon>Thermotogati</taxon>
        <taxon>Deinococcota</taxon>
        <taxon>Deinococci</taxon>
        <taxon>Deinococcales</taxon>
        <taxon>Deinococcaceae</taxon>
        <taxon>Deinococcus</taxon>
    </lineage>
</organism>